<dbReference type="RefSeq" id="WP_168629285.1">
    <property type="nucleotide sequence ID" value="NZ_BONL01000033.1"/>
</dbReference>
<name>A0A7X6KUD8_9CELL</name>
<evidence type="ECO:0000313" key="2">
    <source>
        <dbReference type="EMBL" id="NKY22183.1"/>
    </source>
</evidence>
<protein>
    <submittedName>
        <fullName evidence="2">Uncharacterized protein</fullName>
    </submittedName>
</protein>
<accession>A0A7X6KUD8</accession>
<keyword evidence="3" id="KW-1185">Reference proteome</keyword>
<evidence type="ECO:0000313" key="3">
    <source>
        <dbReference type="Proteomes" id="UP000581206"/>
    </source>
</evidence>
<proteinExistence type="predicted"/>
<dbReference type="AlphaFoldDB" id="A0A7X6KUD8"/>
<reference evidence="2 3" key="1">
    <citation type="submission" date="2020-04" db="EMBL/GenBank/DDBJ databases">
        <title>MicrobeNet Type strains.</title>
        <authorList>
            <person name="Nicholson A.C."/>
        </authorList>
    </citation>
    <scope>NUCLEOTIDE SEQUENCE [LARGE SCALE GENOMIC DNA]</scope>
    <source>
        <strain evidence="2 3">ATCC BAA-788</strain>
    </source>
</reference>
<comment type="caution">
    <text evidence="2">The sequence shown here is derived from an EMBL/GenBank/DDBJ whole genome shotgun (WGS) entry which is preliminary data.</text>
</comment>
<feature type="region of interest" description="Disordered" evidence="1">
    <location>
        <begin position="1"/>
        <end position="21"/>
    </location>
</feature>
<evidence type="ECO:0000256" key="1">
    <source>
        <dbReference type="SAM" id="MobiDB-lite"/>
    </source>
</evidence>
<organism evidence="2 3">
    <name type="scientific">Cellulomonas denverensis</name>
    <dbReference type="NCBI Taxonomy" id="264297"/>
    <lineage>
        <taxon>Bacteria</taxon>
        <taxon>Bacillati</taxon>
        <taxon>Actinomycetota</taxon>
        <taxon>Actinomycetes</taxon>
        <taxon>Micrococcales</taxon>
        <taxon>Cellulomonadaceae</taxon>
        <taxon>Cellulomonas</taxon>
    </lineage>
</organism>
<gene>
    <name evidence="2" type="ORF">HGA03_05830</name>
</gene>
<dbReference type="EMBL" id="JAAXOX010000002">
    <property type="protein sequence ID" value="NKY22183.1"/>
    <property type="molecule type" value="Genomic_DNA"/>
</dbReference>
<dbReference type="Proteomes" id="UP000581206">
    <property type="component" value="Unassembled WGS sequence"/>
</dbReference>
<sequence length="97" mass="10596">MTIHTYPGGVTATHPDSLDTAPPVHEQLASVMNRAIDQLDTPASFIPAVHDPRRDAVIEAAHDLRRLMTDEIQPTPREFWPTVKRLCDAVDAMGGAA</sequence>